<dbReference type="OMA" id="FPHRANE"/>
<comment type="caution">
    <text evidence="2">The sequence shown here is derived from an EMBL/GenBank/DDBJ whole genome shotgun (WGS) entry which is preliminary data.</text>
</comment>
<name>A0A2I1BWU2_ASPN1</name>
<organism evidence="2 3">
    <name type="scientific">Aspergillus novofumigatus (strain IBT 16806)</name>
    <dbReference type="NCBI Taxonomy" id="1392255"/>
    <lineage>
        <taxon>Eukaryota</taxon>
        <taxon>Fungi</taxon>
        <taxon>Dikarya</taxon>
        <taxon>Ascomycota</taxon>
        <taxon>Pezizomycotina</taxon>
        <taxon>Eurotiomycetes</taxon>
        <taxon>Eurotiomycetidae</taxon>
        <taxon>Eurotiales</taxon>
        <taxon>Aspergillaceae</taxon>
        <taxon>Aspergillus</taxon>
        <taxon>Aspergillus subgen. Fumigati</taxon>
    </lineage>
</organism>
<reference evidence="3" key="1">
    <citation type="journal article" date="2018" name="Proc. Natl. Acad. Sci. U.S.A.">
        <title>Linking secondary metabolites to gene clusters through genome sequencing of six diverse Aspergillus species.</title>
        <authorList>
            <person name="Kaerboelling I."/>
            <person name="Vesth T.C."/>
            <person name="Frisvad J.C."/>
            <person name="Nybo J.L."/>
            <person name="Theobald S."/>
            <person name="Kuo A."/>
            <person name="Bowyer P."/>
            <person name="Matsuda Y."/>
            <person name="Mondo S."/>
            <person name="Lyhne E.K."/>
            <person name="Kogle M.E."/>
            <person name="Clum A."/>
            <person name="Lipzen A."/>
            <person name="Salamov A."/>
            <person name="Ngan C.Y."/>
            <person name="Daum C."/>
            <person name="Chiniquy J."/>
            <person name="Barry K."/>
            <person name="LaButti K."/>
            <person name="Haridas S."/>
            <person name="Simmons B.A."/>
            <person name="Magnuson J.K."/>
            <person name="Mortensen U.H."/>
            <person name="Larsen T.O."/>
            <person name="Grigoriev I.V."/>
            <person name="Baker S.E."/>
            <person name="Andersen M.R."/>
        </authorList>
    </citation>
    <scope>NUCLEOTIDE SEQUENCE [LARGE SCALE GENOMIC DNA]</scope>
    <source>
        <strain evidence="3">IBT 16806</strain>
    </source>
</reference>
<accession>A0A2I1BWU2</accession>
<dbReference type="GeneID" id="36539571"/>
<sequence>MRTCVEIILGLLAVAKTLLQGSSEKVDALAALQSGPPSLPLGDIYRDSYNEIEYLKIYLSHFVGPNTHLFKDAVIQEIDDFQVKISKEYMLLFKEAFPHRANEPFGITEVQHEKSWENVDSLLQKLDALNWKITHWADRVAFVDLNQADIRRAILAKGEILWARQFQDIKRRIDEILTQFAYRGHPLKYVGSLNNGTRGAHKARTVININDFDVDLFVVHPVEWHRHLPVILEQFPENFSNGKIFPLGTHMQDLQDLSHAVGRALARELKDYVKDAWKFIDNTEIVLRERDSF</sequence>
<dbReference type="VEuPathDB" id="FungiDB:P174DRAFT_515855"/>
<keyword evidence="1" id="KW-0732">Signal</keyword>
<dbReference type="EMBL" id="MSZS01000009">
    <property type="protein sequence ID" value="PKX89853.1"/>
    <property type="molecule type" value="Genomic_DNA"/>
</dbReference>
<evidence type="ECO:0000313" key="2">
    <source>
        <dbReference type="EMBL" id="PKX89853.1"/>
    </source>
</evidence>
<feature type="signal peptide" evidence="1">
    <location>
        <begin position="1"/>
        <end position="23"/>
    </location>
</feature>
<dbReference type="OrthoDB" id="4488300at2759"/>
<gene>
    <name evidence="2" type="ORF">P174DRAFT_515855</name>
</gene>
<feature type="chain" id="PRO_5014157162" evidence="1">
    <location>
        <begin position="24"/>
        <end position="293"/>
    </location>
</feature>
<evidence type="ECO:0000313" key="3">
    <source>
        <dbReference type="Proteomes" id="UP000234474"/>
    </source>
</evidence>
<dbReference type="Proteomes" id="UP000234474">
    <property type="component" value="Unassembled WGS sequence"/>
</dbReference>
<dbReference type="RefSeq" id="XP_024678448.1">
    <property type="nucleotide sequence ID" value="XM_024832235.1"/>
</dbReference>
<evidence type="ECO:0000256" key="1">
    <source>
        <dbReference type="SAM" id="SignalP"/>
    </source>
</evidence>
<keyword evidence="3" id="KW-1185">Reference proteome</keyword>
<protein>
    <submittedName>
        <fullName evidence="2">Uncharacterized protein</fullName>
    </submittedName>
</protein>
<proteinExistence type="predicted"/>
<dbReference type="AlphaFoldDB" id="A0A2I1BWU2"/>